<dbReference type="EMBL" id="JAPTMU010000010">
    <property type="protein sequence ID" value="KAJ4936769.1"/>
    <property type="molecule type" value="Genomic_DNA"/>
</dbReference>
<evidence type="ECO:0000313" key="2">
    <source>
        <dbReference type="EMBL" id="KAJ4936769.1"/>
    </source>
</evidence>
<organism evidence="2 3">
    <name type="scientific">Pogonophryne albipinna</name>
    <dbReference type="NCBI Taxonomy" id="1090488"/>
    <lineage>
        <taxon>Eukaryota</taxon>
        <taxon>Metazoa</taxon>
        <taxon>Chordata</taxon>
        <taxon>Craniata</taxon>
        <taxon>Vertebrata</taxon>
        <taxon>Euteleostomi</taxon>
        <taxon>Actinopterygii</taxon>
        <taxon>Neopterygii</taxon>
        <taxon>Teleostei</taxon>
        <taxon>Neoteleostei</taxon>
        <taxon>Acanthomorphata</taxon>
        <taxon>Eupercaria</taxon>
        <taxon>Perciformes</taxon>
        <taxon>Notothenioidei</taxon>
        <taxon>Pogonophryne</taxon>
    </lineage>
</organism>
<sequence length="67" mass="7588">RLCILPGCSYQHHRSLCSNHSNRSEPTGGRLLYRRHGNCPRKAGGERRRKKHNNLHLPLEGGSSSDE</sequence>
<gene>
    <name evidence="2" type="ORF">JOQ06_001355</name>
</gene>
<proteinExistence type="predicted"/>
<feature type="region of interest" description="Disordered" evidence="1">
    <location>
        <begin position="16"/>
        <end position="67"/>
    </location>
</feature>
<evidence type="ECO:0000256" key="1">
    <source>
        <dbReference type="SAM" id="MobiDB-lite"/>
    </source>
</evidence>
<name>A0AAD6B5Q6_9TELE</name>
<dbReference type="Proteomes" id="UP001219934">
    <property type="component" value="Unassembled WGS sequence"/>
</dbReference>
<feature type="non-terminal residue" evidence="2">
    <location>
        <position position="1"/>
    </location>
</feature>
<keyword evidence="3" id="KW-1185">Reference proteome</keyword>
<accession>A0AAD6B5Q6</accession>
<evidence type="ECO:0000313" key="3">
    <source>
        <dbReference type="Proteomes" id="UP001219934"/>
    </source>
</evidence>
<dbReference type="AlphaFoldDB" id="A0AAD6B5Q6"/>
<reference evidence="2" key="1">
    <citation type="submission" date="2022-11" db="EMBL/GenBank/DDBJ databases">
        <title>Chromosome-level genome of Pogonophryne albipinna.</title>
        <authorList>
            <person name="Jo E."/>
        </authorList>
    </citation>
    <scope>NUCLEOTIDE SEQUENCE</scope>
    <source>
        <strain evidence="2">SGF0006</strain>
        <tissue evidence="2">Muscle</tissue>
    </source>
</reference>
<feature type="compositionally biased region" description="Polar residues" evidence="1">
    <location>
        <begin position="16"/>
        <end position="25"/>
    </location>
</feature>
<feature type="non-terminal residue" evidence="2">
    <location>
        <position position="67"/>
    </location>
</feature>
<protein>
    <submittedName>
        <fullName evidence="2">Uncharacterized protein</fullName>
    </submittedName>
</protein>
<comment type="caution">
    <text evidence="2">The sequence shown here is derived from an EMBL/GenBank/DDBJ whole genome shotgun (WGS) entry which is preliminary data.</text>
</comment>